<name>A0ABW4P9E5_9NOCA</name>
<sequence length="57" mass="6075">MGAPTRFGRNLASPDRVDAGFDHLALTNAGPDPDGFLDFYRDEPTPTLRTVGGPGIM</sequence>
<dbReference type="RefSeq" id="WP_378486169.1">
    <property type="nucleotide sequence ID" value="NZ_JBHUFB010000012.1"/>
</dbReference>
<proteinExistence type="predicted"/>
<keyword evidence="2" id="KW-1185">Reference proteome</keyword>
<dbReference type="Proteomes" id="UP001597286">
    <property type="component" value="Unassembled WGS sequence"/>
</dbReference>
<protein>
    <recommendedName>
        <fullName evidence="3">VOC family protein</fullName>
    </recommendedName>
</protein>
<comment type="caution">
    <text evidence="1">The sequence shown here is derived from an EMBL/GenBank/DDBJ whole genome shotgun (WGS) entry which is preliminary data.</text>
</comment>
<evidence type="ECO:0000313" key="2">
    <source>
        <dbReference type="Proteomes" id="UP001597286"/>
    </source>
</evidence>
<reference evidence="2" key="1">
    <citation type="journal article" date="2019" name="Int. J. Syst. Evol. Microbiol.">
        <title>The Global Catalogue of Microorganisms (GCM) 10K type strain sequencing project: providing services to taxonomists for standard genome sequencing and annotation.</title>
        <authorList>
            <consortium name="The Broad Institute Genomics Platform"/>
            <consortium name="The Broad Institute Genome Sequencing Center for Infectious Disease"/>
            <person name="Wu L."/>
            <person name="Ma J."/>
        </authorList>
    </citation>
    <scope>NUCLEOTIDE SEQUENCE [LARGE SCALE GENOMIC DNA]</scope>
    <source>
        <strain evidence="2">DT72</strain>
    </source>
</reference>
<gene>
    <name evidence="1" type="ORF">ACFSJG_15735</name>
</gene>
<evidence type="ECO:0008006" key="3">
    <source>
        <dbReference type="Google" id="ProtNLM"/>
    </source>
</evidence>
<organism evidence="1 2">
    <name type="scientific">Rhodococcus gannanensis</name>
    <dbReference type="NCBI Taxonomy" id="1960308"/>
    <lineage>
        <taxon>Bacteria</taxon>
        <taxon>Bacillati</taxon>
        <taxon>Actinomycetota</taxon>
        <taxon>Actinomycetes</taxon>
        <taxon>Mycobacteriales</taxon>
        <taxon>Nocardiaceae</taxon>
        <taxon>Rhodococcus</taxon>
    </lineage>
</organism>
<dbReference type="EMBL" id="JBHUFB010000012">
    <property type="protein sequence ID" value="MFD1813670.1"/>
    <property type="molecule type" value="Genomic_DNA"/>
</dbReference>
<accession>A0ABW4P9E5</accession>
<evidence type="ECO:0000313" key="1">
    <source>
        <dbReference type="EMBL" id="MFD1813670.1"/>
    </source>
</evidence>